<comment type="caution">
    <text evidence="7">The sequence shown here is derived from an EMBL/GenBank/DDBJ whole genome shotgun (WGS) entry which is preliminary data.</text>
</comment>
<dbReference type="InterPro" id="IPR036390">
    <property type="entry name" value="WH_DNA-bd_sf"/>
</dbReference>
<dbReference type="GO" id="GO:0000786">
    <property type="term" value="C:nucleosome"/>
    <property type="evidence" value="ECO:0007669"/>
    <property type="project" value="InterPro"/>
</dbReference>
<keyword evidence="3 4" id="KW-0539">Nucleus</keyword>
<feature type="region of interest" description="Disordered" evidence="5">
    <location>
        <begin position="38"/>
        <end position="57"/>
    </location>
</feature>
<feature type="compositionally biased region" description="Basic residues" evidence="5">
    <location>
        <begin position="284"/>
        <end position="297"/>
    </location>
</feature>
<feature type="compositionally biased region" description="Basic residues" evidence="5">
    <location>
        <begin position="39"/>
        <end position="48"/>
    </location>
</feature>
<feature type="region of interest" description="Disordered" evidence="5">
    <location>
        <begin position="229"/>
        <end position="297"/>
    </location>
</feature>
<keyword evidence="4" id="KW-0158">Chromosome</keyword>
<evidence type="ECO:0000256" key="4">
    <source>
        <dbReference type="RuleBase" id="RU003894"/>
    </source>
</evidence>
<evidence type="ECO:0000256" key="3">
    <source>
        <dbReference type="ARBA" id="ARBA00023242"/>
    </source>
</evidence>
<evidence type="ECO:0000256" key="5">
    <source>
        <dbReference type="SAM" id="MobiDB-lite"/>
    </source>
</evidence>
<comment type="subcellular location">
    <subcellularLocation>
        <location evidence="4">Nucleus</location>
    </subcellularLocation>
</comment>
<dbReference type="GO" id="GO:0006334">
    <property type="term" value="P:nucleosome assembly"/>
    <property type="evidence" value="ECO:0007669"/>
    <property type="project" value="InterPro"/>
</dbReference>
<accession>A0A3R7PSD9</accession>
<organism evidence="7 8">
    <name type="scientific">Penaeus vannamei</name>
    <name type="common">Whiteleg shrimp</name>
    <name type="synonym">Litopenaeus vannamei</name>
    <dbReference type="NCBI Taxonomy" id="6689"/>
    <lineage>
        <taxon>Eukaryota</taxon>
        <taxon>Metazoa</taxon>
        <taxon>Ecdysozoa</taxon>
        <taxon>Arthropoda</taxon>
        <taxon>Crustacea</taxon>
        <taxon>Multicrustacea</taxon>
        <taxon>Malacostraca</taxon>
        <taxon>Eumalacostraca</taxon>
        <taxon>Eucarida</taxon>
        <taxon>Decapoda</taxon>
        <taxon>Dendrobranchiata</taxon>
        <taxon>Penaeoidea</taxon>
        <taxon>Penaeidae</taxon>
        <taxon>Penaeus</taxon>
    </lineage>
</organism>
<dbReference type="GO" id="GO:0030527">
    <property type="term" value="F:structural constituent of chromatin"/>
    <property type="evidence" value="ECO:0007669"/>
    <property type="project" value="InterPro"/>
</dbReference>
<proteinExistence type="inferred from homology"/>
<reference evidence="7 8" key="1">
    <citation type="submission" date="2018-04" db="EMBL/GenBank/DDBJ databases">
        <authorList>
            <person name="Zhang X."/>
            <person name="Yuan J."/>
            <person name="Li F."/>
            <person name="Xiang J."/>
        </authorList>
    </citation>
    <scope>NUCLEOTIDE SEQUENCE [LARGE SCALE GENOMIC DNA]</scope>
    <source>
        <tissue evidence="7">Muscle</tissue>
    </source>
</reference>
<comment type="function">
    <text evidence="1">Histones H1 are necessary for the condensation of nucleosome chains into higher-order structures.</text>
</comment>
<dbReference type="STRING" id="6689.A0A3R7PSD9"/>
<dbReference type="SMART" id="SM00526">
    <property type="entry name" value="H15"/>
    <property type="match status" value="1"/>
</dbReference>
<dbReference type="PROSITE" id="PS51504">
    <property type="entry name" value="H15"/>
    <property type="match status" value="1"/>
</dbReference>
<feature type="compositionally biased region" description="Low complexity" evidence="5">
    <location>
        <begin position="123"/>
        <end position="137"/>
    </location>
</feature>
<feature type="domain" description="H15" evidence="6">
    <location>
        <begin position="147"/>
        <end position="226"/>
    </location>
</feature>
<dbReference type="Pfam" id="PF00538">
    <property type="entry name" value="Linker_histone"/>
    <property type="match status" value="1"/>
</dbReference>
<keyword evidence="8" id="KW-1185">Reference proteome</keyword>
<dbReference type="Gene3D" id="1.10.10.10">
    <property type="entry name" value="Winged helix-like DNA-binding domain superfamily/Winged helix DNA-binding domain"/>
    <property type="match status" value="1"/>
</dbReference>
<evidence type="ECO:0000313" key="8">
    <source>
        <dbReference type="Proteomes" id="UP000283509"/>
    </source>
</evidence>
<dbReference type="CDD" id="cd00073">
    <property type="entry name" value="H15"/>
    <property type="match status" value="1"/>
</dbReference>
<comment type="similarity">
    <text evidence="4">Belongs to the histone H1/H5 family.</text>
</comment>
<feature type="region of interest" description="Disordered" evidence="5">
    <location>
        <begin position="102"/>
        <end position="150"/>
    </location>
</feature>
<feature type="region of interest" description="Disordered" evidence="5">
    <location>
        <begin position="63"/>
        <end position="89"/>
    </location>
</feature>
<dbReference type="SUPFAM" id="SSF46785">
    <property type="entry name" value="Winged helix' DNA-binding domain"/>
    <property type="match status" value="1"/>
</dbReference>
<dbReference type="InterPro" id="IPR005818">
    <property type="entry name" value="Histone_H1/H5_H15"/>
</dbReference>
<dbReference type="GO" id="GO:0005634">
    <property type="term" value="C:nucleus"/>
    <property type="evidence" value="ECO:0007669"/>
    <property type="project" value="UniProtKB-SubCell"/>
</dbReference>
<sequence length="297" mass="32649">MRLLPRSNPRQLQRLACKNRDADLRSANKVASHAEVTHAHLHARKGRRASPCTRPQRARRRLQHNNLANNKEKHSLGPPPGHLAWGAPAGDSLLFRPRLREGDAEDAKDEAPEPPKKRASRMSVPKAAKSPKKAGAGVKKKAPKKKQHPKTLDMVVEAIENLGDRKGSSVQAIKSYILQNFKTVRADMLKSMLRRALASGLESGVVTRPKGQAETQAMSGRYLLGKAAKRDEDEEVMPKESKRVQEAKARAKAKKVAKKKAAAKRSPAKKVAKKPVAKKASPSKAKKPVKKGKKGRK</sequence>
<dbReference type="PRINTS" id="PR00624">
    <property type="entry name" value="HISTONEH5"/>
</dbReference>
<feature type="compositionally biased region" description="Basic and acidic residues" evidence="5">
    <location>
        <begin position="229"/>
        <end position="249"/>
    </location>
</feature>
<name>A0A3R7PSD9_PENVA</name>
<dbReference type="InterPro" id="IPR005819">
    <property type="entry name" value="H1/H5"/>
</dbReference>
<dbReference type="OrthoDB" id="1110759at2759"/>
<evidence type="ECO:0000256" key="2">
    <source>
        <dbReference type="ARBA" id="ARBA00023125"/>
    </source>
</evidence>
<keyword evidence="2 4" id="KW-0238">DNA-binding</keyword>
<dbReference type="GO" id="GO:0003677">
    <property type="term" value="F:DNA binding"/>
    <property type="evidence" value="ECO:0007669"/>
    <property type="project" value="UniProtKB-KW"/>
</dbReference>
<dbReference type="InterPro" id="IPR036388">
    <property type="entry name" value="WH-like_DNA-bd_sf"/>
</dbReference>
<gene>
    <name evidence="7" type="ORF">C7M84_000113</name>
</gene>
<reference evidence="7 8" key="2">
    <citation type="submission" date="2019-01" db="EMBL/GenBank/DDBJ databases">
        <title>The decoding of complex shrimp genome reveals the adaptation for benthos swimmer, frequently molting mechanism and breeding impact on genome.</title>
        <authorList>
            <person name="Sun Y."/>
            <person name="Gao Y."/>
            <person name="Yu Y."/>
        </authorList>
    </citation>
    <scope>NUCLEOTIDE SEQUENCE [LARGE SCALE GENOMIC DNA]</scope>
    <source>
        <tissue evidence="7">Muscle</tissue>
    </source>
</reference>
<dbReference type="EMBL" id="QCYY01001015">
    <property type="protein sequence ID" value="ROT81122.1"/>
    <property type="molecule type" value="Genomic_DNA"/>
</dbReference>
<protein>
    <submittedName>
        <fullName evidence="7">Histone H1</fullName>
    </submittedName>
</protein>
<dbReference type="Proteomes" id="UP000283509">
    <property type="component" value="Unassembled WGS sequence"/>
</dbReference>
<evidence type="ECO:0000256" key="1">
    <source>
        <dbReference type="ARBA" id="ARBA00002809"/>
    </source>
</evidence>
<dbReference type="AlphaFoldDB" id="A0A3R7PSD9"/>
<feature type="compositionally biased region" description="Basic residues" evidence="5">
    <location>
        <begin position="138"/>
        <end position="149"/>
    </location>
</feature>
<evidence type="ECO:0000313" key="7">
    <source>
        <dbReference type="EMBL" id="ROT81122.1"/>
    </source>
</evidence>
<feature type="compositionally biased region" description="Basic residues" evidence="5">
    <location>
        <begin position="250"/>
        <end position="277"/>
    </location>
</feature>
<evidence type="ECO:0000259" key="6">
    <source>
        <dbReference type="PROSITE" id="PS51504"/>
    </source>
</evidence>